<keyword evidence="3" id="KW-1185">Reference proteome</keyword>
<reference evidence="2" key="1">
    <citation type="submission" date="2020-08" db="EMBL/GenBank/DDBJ databases">
        <title>Multicomponent nature underlies the extraordinary mechanical properties of spider dragline silk.</title>
        <authorList>
            <person name="Kono N."/>
            <person name="Nakamura H."/>
            <person name="Mori M."/>
            <person name="Yoshida Y."/>
            <person name="Ohtoshi R."/>
            <person name="Malay A.D."/>
            <person name="Moran D.A.P."/>
            <person name="Tomita M."/>
            <person name="Numata K."/>
            <person name="Arakawa K."/>
        </authorList>
    </citation>
    <scope>NUCLEOTIDE SEQUENCE</scope>
</reference>
<organism evidence="2 3">
    <name type="scientific">Nephila pilipes</name>
    <name type="common">Giant wood spider</name>
    <name type="synonym">Nephila maculata</name>
    <dbReference type="NCBI Taxonomy" id="299642"/>
    <lineage>
        <taxon>Eukaryota</taxon>
        <taxon>Metazoa</taxon>
        <taxon>Ecdysozoa</taxon>
        <taxon>Arthropoda</taxon>
        <taxon>Chelicerata</taxon>
        <taxon>Arachnida</taxon>
        <taxon>Araneae</taxon>
        <taxon>Araneomorphae</taxon>
        <taxon>Entelegynae</taxon>
        <taxon>Araneoidea</taxon>
        <taxon>Nephilidae</taxon>
        <taxon>Nephila</taxon>
    </lineage>
</organism>
<feature type="chain" id="PRO_5036454196" evidence="1">
    <location>
        <begin position="17"/>
        <end position="238"/>
    </location>
</feature>
<accession>A0A8X6MPB0</accession>
<gene>
    <name evidence="2" type="primary">AVEN_184515_1</name>
    <name evidence="2" type="ORF">NPIL_100331</name>
</gene>
<evidence type="ECO:0000256" key="1">
    <source>
        <dbReference type="SAM" id="SignalP"/>
    </source>
</evidence>
<protein>
    <submittedName>
        <fullName evidence="2">Uncharacterized protein</fullName>
    </submittedName>
</protein>
<evidence type="ECO:0000313" key="2">
    <source>
        <dbReference type="EMBL" id="GFS70856.1"/>
    </source>
</evidence>
<proteinExistence type="predicted"/>
<keyword evidence="1" id="KW-0732">Signal</keyword>
<evidence type="ECO:0000313" key="3">
    <source>
        <dbReference type="Proteomes" id="UP000887013"/>
    </source>
</evidence>
<feature type="signal peptide" evidence="1">
    <location>
        <begin position="1"/>
        <end position="16"/>
    </location>
</feature>
<dbReference type="AlphaFoldDB" id="A0A8X6MPB0"/>
<sequence length="238" mass="28088">MLVFILILLGATEGLSETNDLCERSDFDVCFLRLRFRFPKSEEEINMICPPFLEHLECILNYGRKCGEEHIIKYGFTIERQQMAIDIVKEICKMDSVLHSNVSDHIGCLHDVTEYHSNDCYQTFRSRRENLTEYIHEKEGFDKYDERRYSHQHRLWRSYDCLYQALFFTCYSAQTLEKCGAGAQELALQLLYGVEYFEQFCPISEREDVNELLKVMELDAEDERSLKELLAGQSILLR</sequence>
<comment type="caution">
    <text evidence="2">The sequence shown here is derived from an EMBL/GenBank/DDBJ whole genome shotgun (WGS) entry which is preliminary data.</text>
</comment>
<name>A0A8X6MPB0_NEPPI</name>
<dbReference type="Proteomes" id="UP000887013">
    <property type="component" value="Unassembled WGS sequence"/>
</dbReference>
<dbReference type="OrthoDB" id="6435700at2759"/>
<dbReference type="EMBL" id="BMAW01000827">
    <property type="protein sequence ID" value="GFS70856.1"/>
    <property type="molecule type" value="Genomic_DNA"/>
</dbReference>